<dbReference type="GO" id="GO:0005737">
    <property type="term" value="C:cytoplasm"/>
    <property type="evidence" value="ECO:0007669"/>
    <property type="project" value="TreeGrafter"/>
</dbReference>
<dbReference type="GO" id="GO:0016791">
    <property type="term" value="F:phosphatase activity"/>
    <property type="evidence" value="ECO:0007669"/>
    <property type="project" value="TreeGrafter"/>
</dbReference>
<sequence>MTKGFIFDLDGTVYLDNQLIDGAVEAIELLRKRGDKIVFLTNKSISTRYDYLNKLRNFGIETNIHEIINSNYITANYLKEQMDSTDAVLVIGEDALFQELIDENIRITNNPDKATFIVLGWDRKFNYEKLNDAYQAWLKNNATILATNPDRTCPIYDGQIPDCAAMIGAMEGVTGQKIDLIMGKPSKLTANFVVNEVLKMNPEQCYMVGDRLETDILMGHENGLNTVLVLSGISTIEMVKKTDQKPTYIIESIKDIVHLQKTITVV</sequence>
<accession>A0A4R1AYI9</accession>
<feature type="binding site" evidence="4">
    <location>
        <position position="10"/>
    </location>
    <ligand>
        <name>Mg(2+)</name>
        <dbReference type="ChEBI" id="CHEBI:18420"/>
    </ligand>
</feature>
<dbReference type="AlphaFoldDB" id="A0A4R1AYI9"/>
<comment type="caution">
    <text evidence="5">The sequence shown here is derived from an EMBL/GenBank/DDBJ whole genome shotgun (WGS) entry which is preliminary data.</text>
</comment>
<dbReference type="OrthoDB" id="9810449at2"/>
<evidence type="ECO:0000313" key="5">
    <source>
        <dbReference type="EMBL" id="TCJ05686.1"/>
    </source>
</evidence>
<name>A0A4R1AYI9_9BACI</name>
<dbReference type="Pfam" id="PF13344">
    <property type="entry name" value="Hydrolase_6"/>
    <property type="match status" value="1"/>
</dbReference>
<dbReference type="PANTHER" id="PTHR19288:SF46">
    <property type="entry name" value="HALOACID DEHALOGENASE-LIKE HYDROLASE DOMAIN-CONTAINING PROTEIN 2"/>
    <property type="match status" value="1"/>
</dbReference>
<dbReference type="PIRSF" id="PIRSF000915">
    <property type="entry name" value="PGP-type_phosphatase"/>
    <property type="match status" value="1"/>
</dbReference>
<feature type="active site" description="Nucleophile" evidence="2">
    <location>
        <position position="8"/>
    </location>
</feature>
<organism evidence="5 6">
    <name type="scientific">Cytobacillus praedii</name>
    <dbReference type="NCBI Taxonomy" id="1742358"/>
    <lineage>
        <taxon>Bacteria</taxon>
        <taxon>Bacillati</taxon>
        <taxon>Bacillota</taxon>
        <taxon>Bacilli</taxon>
        <taxon>Bacillales</taxon>
        <taxon>Bacillaceae</taxon>
        <taxon>Cytobacillus</taxon>
    </lineage>
</organism>
<dbReference type="InterPro" id="IPR023214">
    <property type="entry name" value="HAD_sf"/>
</dbReference>
<dbReference type="PANTHER" id="PTHR19288">
    <property type="entry name" value="4-NITROPHENYLPHOSPHATASE-RELATED"/>
    <property type="match status" value="1"/>
</dbReference>
<dbReference type="Gene3D" id="3.40.50.1000">
    <property type="entry name" value="HAD superfamily/HAD-like"/>
    <property type="match status" value="2"/>
</dbReference>
<dbReference type="EMBL" id="SJTH01000003">
    <property type="protein sequence ID" value="TCJ05686.1"/>
    <property type="molecule type" value="Genomic_DNA"/>
</dbReference>
<keyword evidence="1 4" id="KW-0460">Magnesium</keyword>
<keyword evidence="1 4" id="KW-0479">Metal-binding</keyword>
<evidence type="ECO:0000313" key="6">
    <source>
        <dbReference type="Proteomes" id="UP000293846"/>
    </source>
</evidence>
<dbReference type="RefSeq" id="WP_057766436.1">
    <property type="nucleotide sequence ID" value="NZ_LMBX01000020.1"/>
</dbReference>
<evidence type="ECO:0000256" key="3">
    <source>
        <dbReference type="PIRSR" id="PIRSR000915-2"/>
    </source>
</evidence>
<evidence type="ECO:0000256" key="1">
    <source>
        <dbReference type="PIRNR" id="PIRNR000915"/>
    </source>
</evidence>
<dbReference type="SUPFAM" id="SSF56784">
    <property type="entry name" value="HAD-like"/>
    <property type="match status" value="1"/>
</dbReference>
<comment type="cofactor">
    <cofactor evidence="4">
        <name>Mg(2+)</name>
        <dbReference type="ChEBI" id="CHEBI:18420"/>
    </cofactor>
    <text evidence="4">Divalent metal ions. Mg(2+) is the most effective.</text>
</comment>
<comment type="function">
    <text evidence="1">Catalyzes the dephosphorylation of 2-6 carbon acid sugars in vitro.</text>
</comment>
<reference evidence="5 6" key="1">
    <citation type="submission" date="2019-03" db="EMBL/GenBank/DDBJ databases">
        <authorList>
            <person name="Jensen L."/>
            <person name="Storgaard J."/>
            <person name="Sulaj E."/>
            <person name="Schramm A."/>
            <person name="Marshall I.P.G."/>
        </authorList>
    </citation>
    <scope>NUCLEOTIDE SEQUENCE [LARGE SCALE GENOMIC DNA]</scope>
    <source>
        <strain evidence="5 6">2017H2G3</strain>
    </source>
</reference>
<dbReference type="EC" id="3.1.3.-" evidence="1"/>
<gene>
    <name evidence="5" type="ORF">E0Y62_03145</name>
</gene>
<keyword evidence="5" id="KW-0378">Hydrolase</keyword>
<feature type="binding site" evidence="4">
    <location>
        <position position="210"/>
    </location>
    <ligand>
        <name>Mg(2+)</name>
        <dbReference type="ChEBI" id="CHEBI:18420"/>
    </ligand>
</feature>
<dbReference type="Proteomes" id="UP000293846">
    <property type="component" value="Unassembled WGS sequence"/>
</dbReference>
<dbReference type="InterPro" id="IPR036412">
    <property type="entry name" value="HAD-like_sf"/>
</dbReference>
<dbReference type="NCBIfam" id="TIGR01460">
    <property type="entry name" value="HAD-SF-IIA"/>
    <property type="match status" value="1"/>
</dbReference>
<keyword evidence="6" id="KW-1185">Reference proteome</keyword>
<comment type="similarity">
    <text evidence="1">Belongs to the HAD-like hydrolase superfamily. NagD family.</text>
</comment>
<feature type="active site" description="Proton donor" evidence="2">
    <location>
        <position position="10"/>
    </location>
</feature>
<dbReference type="Pfam" id="PF13242">
    <property type="entry name" value="Hydrolase_like"/>
    <property type="match status" value="1"/>
</dbReference>
<protein>
    <recommendedName>
        <fullName evidence="1">Acid sugar phosphatase</fullName>
        <ecNumber evidence="1">3.1.3.-</ecNumber>
    </recommendedName>
</protein>
<feature type="binding site" evidence="4">
    <location>
        <position position="8"/>
    </location>
    <ligand>
        <name>Mg(2+)</name>
        <dbReference type="ChEBI" id="CHEBI:18420"/>
    </ligand>
</feature>
<feature type="binding site" evidence="3">
    <location>
        <position position="184"/>
    </location>
    <ligand>
        <name>substrate</name>
    </ligand>
</feature>
<evidence type="ECO:0000256" key="2">
    <source>
        <dbReference type="PIRSR" id="PIRSR000915-1"/>
    </source>
</evidence>
<dbReference type="InterPro" id="IPR006357">
    <property type="entry name" value="HAD-SF_hydro_IIA"/>
</dbReference>
<dbReference type="STRING" id="1742358.GCA_001439605_01457"/>
<evidence type="ECO:0000256" key="4">
    <source>
        <dbReference type="PIRSR" id="PIRSR000915-3"/>
    </source>
</evidence>
<proteinExistence type="inferred from homology"/>
<dbReference type="GO" id="GO:0046872">
    <property type="term" value="F:metal ion binding"/>
    <property type="evidence" value="ECO:0007669"/>
    <property type="project" value="UniProtKB-KW"/>
</dbReference>